<dbReference type="PANTHER" id="PTHR46796">
    <property type="entry name" value="HTH-TYPE TRANSCRIPTIONAL ACTIVATOR RHAS-RELATED"/>
    <property type="match status" value="1"/>
</dbReference>
<dbReference type="SMART" id="SM00342">
    <property type="entry name" value="HTH_ARAC"/>
    <property type="match status" value="1"/>
</dbReference>
<keyword evidence="3" id="KW-0804">Transcription</keyword>
<dbReference type="Pfam" id="PF20240">
    <property type="entry name" value="DUF6597"/>
    <property type="match status" value="1"/>
</dbReference>
<protein>
    <recommendedName>
        <fullName evidence="4">HTH araC/xylS-type domain-containing protein</fullName>
    </recommendedName>
</protein>
<dbReference type="InterPro" id="IPR046532">
    <property type="entry name" value="DUF6597"/>
</dbReference>
<dbReference type="GO" id="GO:0003700">
    <property type="term" value="F:DNA-binding transcription factor activity"/>
    <property type="evidence" value="ECO:0007669"/>
    <property type="project" value="InterPro"/>
</dbReference>
<dbReference type="PANTHER" id="PTHR46796:SF15">
    <property type="entry name" value="BLL1074 PROTEIN"/>
    <property type="match status" value="1"/>
</dbReference>
<evidence type="ECO:0000256" key="1">
    <source>
        <dbReference type="ARBA" id="ARBA00023015"/>
    </source>
</evidence>
<gene>
    <name evidence="5" type="ORF">MFU01_61220</name>
</gene>
<keyword evidence="2" id="KW-0238">DNA-binding</keyword>
<evidence type="ECO:0000313" key="6">
    <source>
        <dbReference type="Proteomes" id="UP000321514"/>
    </source>
</evidence>
<evidence type="ECO:0000259" key="4">
    <source>
        <dbReference type="PROSITE" id="PS01124"/>
    </source>
</evidence>
<sequence>MTPSSLQVAPRGLLASFVRGLRAVPRGEQAPAYVRLPDGESELVIRLDDTRGDAYVIGTRLRPLQKGGADVPPLAIAVRFKVAGAYPFFGVPMGELTNRVIPLDTLWGAAGGGLRERLHERPGLAAKLGVLQETLEARLRGGDVFEPPSAHVVRRAVRVIAQARELPRVDALAKGLGVSERQLRRAFEDVLGLGPKAYARVVRLQRALRASRRMATPDWGAIASATGYYDQAHLISDFRGLTGHTPGALLRRSPPWP</sequence>
<evidence type="ECO:0000256" key="2">
    <source>
        <dbReference type="ARBA" id="ARBA00023125"/>
    </source>
</evidence>
<dbReference type="RefSeq" id="WP_245772189.1">
    <property type="nucleotide sequence ID" value="NZ_BJXR01000043.1"/>
</dbReference>
<dbReference type="EMBL" id="BJXR01000043">
    <property type="protein sequence ID" value="GEN11085.1"/>
    <property type="molecule type" value="Genomic_DNA"/>
</dbReference>
<dbReference type="Gene3D" id="1.10.10.60">
    <property type="entry name" value="Homeodomain-like"/>
    <property type="match status" value="1"/>
</dbReference>
<dbReference type="Pfam" id="PF12833">
    <property type="entry name" value="HTH_18"/>
    <property type="match status" value="1"/>
</dbReference>
<dbReference type="PROSITE" id="PS01124">
    <property type="entry name" value="HTH_ARAC_FAMILY_2"/>
    <property type="match status" value="1"/>
</dbReference>
<organism evidence="5 6">
    <name type="scientific">Myxococcus fulvus</name>
    <dbReference type="NCBI Taxonomy" id="33"/>
    <lineage>
        <taxon>Bacteria</taxon>
        <taxon>Pseudomonadati</taxon>
        <taxon>Myxococcota</taxon>
        <taxon>Myxococcia</taxon>
        <taxon>Myxococcales</taxon>
        <taxon>Cystobacterineae</taxon>
        <taxon>Myxococcaceae</taxon>
        <taxon>Myxococcus</taxon>
    </lineage>
</organism>
<dbReference type="GO" id="GO:0043565">
    <property type="term" value="F:sequence-specific DNA binding"/>
    <property type="evidence" value="ECO:0007669"/>
    <property type="project" value="InterPro"/>
</dbReference>
<evidence type="ECO:0000256" key="3">
    <source>
        <dbReference type="ARBA" id="ARBA00023163"/>
    </source>
</evidence>
<accession>A0A511TA69</accession>
<name>A0A511TA69_MYXFU</name>
<comment type="caution">
    <text evidence="5">The sequence shown here is derived from an EMBL/GenBank/DDBJ whole genome shotgun (WGS) entry which is preliminary data.</text>
</comment>
<dbReference type="InterPro" id="IPR018060">
    <property type="entry name" value="HTH_AraC"/>
</dbReference>
<dbReference type="Proteomes" id="UP000321514">
    <property type="component" value="Unassembled WGS sequence"/>
</dbReference>
<dbReference type="AlphaFoldDB" id="A0A511TA69"/>
<feature type="domain" description="HTH araC/xylS-type" evidence="4">
    <location>
        <begin position="154"/>
        <end position="252"/>
    </location>
</feature>
<dbReference type="InterPro" id="IPR050204">
    <property type="entry name" value="AraC_XylS_family_regulators"/>
</dbReference>
<evidence type="ECO:0000313" key="5">
    <source>
        <dbReference type="EMBL" id="GEN11085.1"/>
    </source>
</evidence>
<keyword evidence="1" id="KW-0805">Transcription regulation</keyword>
<dbReference type="STRING" id="1334629.MFUL124B02_32300"/>
<reference evidence="5 6" key="1">
    <citation type="submission" date="2019-07" db="EMBL/GenBank/DDBJ databases">
        <title>Whole genome shotgun sequence of Myxococcus fulvus NBRC 100333.</title>
        <authorList>
            <person name="Hosoyama A."/>
            <person name="Uohara A."/>
            <person name="Ohji S."/>
            <person name="Ichikawa N."/>
        </authorList>
    </citation>
    <scope>NUCLEOTIDE SEQUENCE [LARGE SCALE GENOMIC DNA]</scope>
    <source>
        <strain evidence="5 6">NBRC 100333</strain>
    </source>
</reference>
<proteinExistence type="predicted"/>